<dbReference type="PROSITE" id="PS51257">
    <property type="entry name" value="PROKAR_LIPOPROTEIN"/>
    <property type="match status" value="1"/>
</dbReference>
<comment type="caution">
    <text evidence="2">The sequence shown here is derived from an EMBL/GenBank/DDBJ whole genome shotgun (WGS) entry which is preliminary data.</text>
</comment>
<feature type="transmembrane region" description="Helical" evidence="1">
    <location>
        <begin position="105"/>
        <end position="122"/>
    </location>
</feature>
<dbReference type="AlphaFoldDB" id="A0A0G0VGC5"/>
<feature type="transmembrane region" description="Helical" evidence="1">
    <location>
        <begin position="7"/>
        <end position="28"/>
    </location>
</feature>
<dbReference type="Proteomes" id="UP000033930">
    <property type="component" value="Unassembled WGS sequence"/>
</dbReference>
<feature type="transmembrane region" description="Helical" evidence="1">
    <location>
        <begin position="81"/>
        <end position="99"/>
    </location>
</feature>
<accession>A0A0G0VGC5</accession>
<reference evidence="2 3" key="1">
    <citation type="journal article" date="2015" name="Nature">
        <title>rRNA introns, odd ribosomes, and small enigmatic genomes across a large radiation of phyla.</title>
        <authorList>
            <person name="Brown C.T."/>
            <person name="Hug L.A."/>
            <person name="Thomas B.C."/>
            <person name="Sharon I."/>
            <person name="Castelle C.J."/>
            <person name="Singh A."/>
            <person name="Wilkins M.J."/>
            <person name="Williams K.H."/>
            <person name="Banfield J.F."/>
        </authorList>
    </citation>
    <scope>NUCLEOTIDE SEQUENCE [LARGE SCALE GENOMIC DNA]</scope>
</reference>
<sequence>MSVKQYILFLASGTALTACAWFIVLISINPVSSGVFGFLAFYVALFLALMGFFSTIATILRIIRKKHVTTEAMIKVSLRQGLLLAILFEGALILVSKGYLSIPLLLLLILIISIIEFIALSFETGSHKSS</sequence>
<organism evidence="2 3">
    <name type="scientific">Candidatus Uhrbacteria bacterium GW2011_GWC1_41_20</name>
    <dbReference type="NCBI Taxonomy" id="1618983"/>
    <lineage>
        <taxon>Bacteria</taxon>
        <taxon>Candidatus Uhriibacteriota</taxon>
    </lineage>
</organism>
<keyword evidence="1" id="KW-1133">Transmembrane helix</keyword>
<gene>
    <name evidence="2" type="ORF">UU50_C0002G0040</name>
</gene>
<proteinExistence type="predicted"/>
<evidence type="ECO:0000313" key="3">
    <source>
        <dbReference type="Proteomes" id="UP000033930"/>
    </source>
</evidence>
<protein>
    <submittedName>
        <fullName evidence="2">Uncharacterized protein</fullName>
    </submittedName>
</protein>
<name>A0A0G0VGC5_9BACT</name>
<feature type="transmembrane region" description="Helical" evidence="1">
    <location>
        <begin position="34"/>
        <end position="60"/>
    </location>
</feature>
<keyword evidence="1" id="KW-0812">Transmembrane</keyword>
<evidence type="ECO:0000313" key="2">
    <source>
        <dbReference type="EMBL" id="KKR99858.1"/>
    </source>
</evidence>
<keyword evidence="1" id="KW-0472">Membrane</keyword>
<dbReference type="EMBL" id="LCAW01000002">
    <property type="protein sequence ID" value="KKR99858.1"/>
    <property type="molecule type" value="Genomic_DNA"/>
</dbReference>
<evidence type="ECO:0000256" key="1">
    <source>
        <dbReference type="SAM" id="Phobius"/>
    </source>
</evidence>